<reference evidence="1 2" key="1">
    <citation type="submission" date="2020-05" db="EMBL/GenBank/DDBJ databases">
        <title>Azospirillum oleiclasticum sp. nov, a nitrogen-fixing and heavy crude oil-emulsifying bacterium isolated from the crude oil of Yumen Oilfield.</title>
        <authorList>
            <person name="Wu D."/>
            <person name="Cai M."/>
            <person name="Zhang X."/>
        </authorList>
    </citation>
    <scope>NUCLEOTIDE SEQUENCE [LARGE SCALE GENOMIC DNA]</scope>
    <source>
        <strain evidence="1 2">ROY-1-1-2</strain>
    </source>
</reference>
<gene>
    <name evidence="1" type="ORF">HND93_35125</name>
</gene>
<comment type="caution">
    <text evidence="1">The sequence shown here is derived from an EMBL/GenBank/DDBJ whole genome shotgun (WGS) entry which is preliminary data.</text>
</comment>
<dbReference type="Proteomes" id="UP000584642">
    <property type="component" value="Unassembled WGS sequence"/>
</dbReference>
<evidence type="ECO:0008006" key="3">
    <source>
        <dbReference type="Google" id="ProtNLM"/>
    </source>
</evidence>
<dbReference type="InterPro" id="IPR029044">
    <property type="entry name" value="Nucleotide-diphossugar_trans"/>
</dbReference>
<evidence type="ECO:0000313" key="1">
    <source>
        <dbReference type="EMBL" id="NYZ24965.1"/>
    </source>
</evidence>
<sequence length="303" mass="34642">MTKVAFVFSCNDRYFPLAKGLVLSLADHGWPDADTSLTLIDIGCTDADRAWCAEHRVNVVRFDYRDHYRFPADAQIKPHYGSLLCRPLIPKLVPGHELYVHIDSDIWVQERSFLQDYIDIGLRLPDRTVITPCLDYSYQSEFKKTFEHLQAIRRGYLNLYGPEIANSYFVRPLLSCGLFAMHRDSPIWEMWYPQLVAAFGRNFDIPGDKPASEQLALNYLLYQTESFIPLSAGHNYQGHGGFILRAQSSGKVVVGYPPYETVGIIHLTCAEINMATYHRYALLYDMGRYLTAEDRRILGITAG</sequence>
<evidence type="ECO:0000313" key="2">
    <source>
        <dbReference type="Proteomes" id="UP000584642"/>
    </source>
</evidence>
<organism evidence="1 2">
    <name type="scientific">Azospirillum oleiclasticum</name>
    <dbReference type="NCBI Taxonomy" id="2735135"/>
    <lineage>
        <taxon>Bacteria</taxon>
        <taxon>Pseudomonadati</taxon>
        <taxon>Pseudomonadota</taxon>
        <taxon>Alphaproteobacteria</taxon>
        <taxon>Rhodospirillales</taxon>
        <taxon>Azospirillaceae</taxon>
        <taxon>Azospirillum</taxon>
    </lineage>
</organism>
<protein>
    <recommendedName>
        <fullName evidence="3">Glycosyltransferase family 2 protein</fullName>
    </recommendedName>
</protein>
<dbReference type="SUPFAM" id="SSF53448">
    <property type="entry name" value="Nucleotide-diphospho-sugar transferases"/>
    <property type="match status" value="1"/>
</dbReference>
<proteinExistence type="predicted"/>
<dbReference type="Gene3D" id="3.90.550.10">
    <property type="entry name" value="Spore Coat Polysaccharide Biosynthesis Protein SpsA, Chain A"/>
    <property type="match status" value="1"/>
</dbReference>
<dbReference type="EMBL" id="JABFDB010000049">
    <property type="protein sequence ID" value="NYZ24965.1"/>
    <property type="molecule type" value="Genomic_DNA"/>
</dbReference>
<dbReference type="RefSeq" id="WP_180286739.1">
    <property type="nucleotide sequence ID" value="NZ_JABFDB010000049.1"/>
</dbReference>
<accession>A0ABX2TN82</accession>
<keyword evidence="2" id="KW-1185">Reference proteome</keyword>
<name>A0ABX2TN82_9PROT</name>